<evidence type="ECO:0008006" key="5">
    <source>
        <dbReference type="Google" id="ProtNLM"/>
    </source>
</evidence>
<organism evidence="3 4">
    <name type="scientific">Xylanibacillus composti</name>
    <dbReference type="NCBI Taxonomy" id="1572762"/>
    <lineage>
        <taxon>Bacteria</taxon>
        <taxon>Bacillati</taxon>
        <taxon>Bacillota</taxon>
        <taxon>Bacilli</taxon>
        <taxon>Bacillales</taxon>
        <taxon>Paenibacillaceae</taxon>
        <taxon>Xylanibacillus</taxon>
    </lineage>
</organism>
<feature type="transmembrane region" description="Helical" evidence="2">
    <location>
        <begin position="175"/>
        <end position="199"/>
    </location>
</feature>
<name>A0A8J4GYH9_9BACL</name>
<feature type="transmembrane region" description="Helical" evidence="2">
    <location>
        <begin position="239"/>
        <end position="256"/>
    </location>
</feature>
<feature type="transmembrane region" description="Helical" evidence="2">
    <location>
        <begin position="93"/>
        <end position="114"/>
    </location>
</feature>
<dbReference type="RefSeq" id="WP_213410068.1">
    <property type="nucleotide sequence ID" value="NZ_BOVK01000004.1"/>
</dbReference>
<dbReference type="Proteomes" id="UP000677918">
    <property type="component" value="Unassembled WGS sequence"/>
</dbReference>
<dbReference type="EMBL" id="BOVK01000004">
    <property type="protein sequence ID" value="GIQ67469.1"/>
    <property type="molecule type" value="Genomic_DNA"/>
</dbReference>
<keyword evidence="2" id="KW-0472">Membrane</keyword>
<evidence type="ECO:0000256" key="1">
    <source>
        <dbReference type="SAM" id="MobiDB-lite"/>
    </source>
</evidence>
<keyword evidence="4" id="KW-1185">Reference proteome</keyword>
<feature type="transmembrane region" description="Helical" evidence="2">
    <location>
        <begin position="145"/>
        <end position="163"/>
    </location>
</feature>
<feature type="transmembrane region" description="Helical" evidence="2">
    <location>
        <begin position="205"/>
        <end position="227"/>
    </location>
</feature>
<reference evidence="3" key="1">
    <citation type="submission" date="2021-04" db="EMBL/GenBank/DDBJ databases">
        <title>Draft genome sequence of Xylanibacillus composti strain K13.</title>
        <authorList>
            <person name="Uke A."/>
            <person name="Chhe C."/>
            <person name="Baramee S."/>
            <person name="Kosugi A."/>
        </authorList>
    </citation>
    <scope>NUCLEOTIDE SEQUENCE</scope>
    <source>
        <strain evidence="3">K13</strain>
    </source>
</reference>
<feature type="region of interest" description="Disordered" evidence="1">
    <location>
        <begin position="28"/>
        <end position="58"/>
    </location>
</feature>
<accession>A0A8J4GYH9</accession>
<sequence>MPCVKCGVNLDPHALFCPQCGTRQEESSESAAAQEAAAAEQAAGSNSQSRPANDTVAKVQENVSKASKEYWAFYKAKLKRPAAGSEQSSADQWVNGIITVVLTAIMLPLSMYLLYQIHNEYISGFFMTGYGLFSTPFTTLLVRPFFVILVLLAVIYGAIYVSTRLMKSEYSYKDVLGRFGAYLVIPMSLLAVMLLFSLIGVYQAAALFLLLGFLGAGTAISYTIYSLRNKDSAQGLDPFYAVLFTYLIVGILYWIIS</sequence>
<feature type="compositionally biased region" description="Low complexity" evidence="1">
    <location>
        <begin position="29"/>
        <end position="43"/>
    </location>
</feature>
<gene>
    <name evidence="3" type="primary">yvbI</name>
    <name evidence="3" type="ORF">XYCOK13_02930</name>
</gene>
<dbReference type="AlphaFoldDB" id="A0A8J4GYH9"/>
<proteinExistence type="predicted"/>
<evidence type="ECO:0000256" key="2">
    <source>
        <dbReference type="SAM" id="Phobius"/>
    </source>
</evidence>
<protein>
    <recommendedName>
        <fullName evidence="5">Zinc ribbon domain-containing protein</fullName>
    </recommendedName>
</protein>
<keyword evidence="2" id="KW-0812">Transmembrane</keyword>
<evidence type="ECO:0000313" key="4">
    <source>
        <dbReference type="Proteomes" id="UP000677918"/>
    </source>
</evidence>
<dbReference type="Pfam" id="PF20214">
    <property type="entry name" value="DUF6574"/>
    <property type="match status" value="1"/>
</dbReference>
<evidence type="ECO:0000313" key="3">
    <source>
        <dbReference type="EMBL" id="GIQ67469.1"/>
    </source>
</evidence>
<keyword evidence="2" id="KW-1133">Transmembrane helix</keyword>
<dbReference type="InterPro" id="IPR046481">
    <property type="entry name" value="DUF6574"/>
</dbReference>
<comment type="caution">
    <text evidence="3">The sequence shown here is derived from an EMBL/GenBank/DDBJ whole genome shotgun (WGS) entry which is preliminary data.</text>
</comment>